<name>A0A4P8WLQ1_9EURY</name>
<proteinExistence type="predicted"/>
<organism evidence="2 3">
    <name type="scientific">Natrinema versiforme</name>
    <dbReference type="NCBI Taxonomy" id="88724"/>
    <lineage>
        <taxon>Archaea</taxon>
        <taxon>Methanobacteriati</taxon>
        <taxon>Methanobacteriota</taxon>
        <taxon>Stenosarchaea group</taxon>
        <taxon>Halobacteria</taxon>
        <taxon>Halobacteriales</taxon>
        <taxon>Natrialbaceae</taxon>
        <taxon>Natrinema</taxon>
    </lineage>
</organism>
<feature type="region of interest" description="Disordered" evidence="1">
    <location>
        <begin position="1"/>
        <end position="36"/>
    </location>
</feature>
<feature type="compositionally biased region" description="Basic and acidic residues" evidence="1">
    <location>
        <begin position="10"/>
        <end position="24"/>
    </location>
</feature>
<gene>
    <name evidence="2" type="ORF">FEJ81_11065</name>
</gene>
<dbReference type="GeneID" id="40265820"/>
<reference evidence="3" key="1">
    <citation type="submission" date="2019-05" db="EMBL/GenBank/DDBJ databases">
        <title>Genome sequence and methylation pattern of the halophilic Archaeon Natrinema versiforme BOL5-4.</title>
        <authorList>
            <person name="DasSarma P."/>
            <person name="Anton B.P."/>
            <person name="DasSarma S.L."/>
            <person name="Martinez F.L."/>
            <person name="Guzman D."/>
            <person name="Roberts R.J."/>
            <person name="DasSarma S."/>
        </authorList>
    </citation>
    <scope>NUCLEOTIDE SEQUENCE [LARGE SCALE GENOMIC DNA]</scope>
    <source>
        <strain evidence="3">BOL5-4</strain>
    </source>
</reference>
<dbReference type="EMBL" id="CP040330">
    <property type="protein sequence ID" value="QCS42871.1"/>
    <property type="molecule type" value="Genomic_DNA"/>
</dbReference>
<dbReference type="KEGG" id="nvr:FEJ81_11065"/>
<feature type="compositionally biased region" description="Acidic residues" evidence="1">
    <location>
        <begin position="26"/>
        <end position="36"/>
    </location>
</feature>
<accession>A0A4P8WLQ1</accession>
<evidence type="ECO:0000313" key="2">
    <source>
        <dbReference type="EMBL" id="QCS42871.1"/>
    </source>
</evidence>
<dbReference type="Proteomes" id="UP000302218">
    <property type="component" value="Chromosome"/>
</dbReference>
<protein>
    <submittedName>
        <fullName evidence="2">Uncharacterized protein</fullName>
    </submittedName>
</protein>
<sequence>MKRNIRKITRNRDGKSKVNYRGDQEVSTEDEDDPIEIEGLGDLSDIEKPLKEKEVLHKLYYSFGLTKKEIAEELDCSKVAVSMQMNKFEIGQ</sequence>
<dbReference type="AlphaFoldDB" id="A0A4P8WLQ1"/>
<evidence type="ECO:0000256" key="1">
    <source>
        <dbReference type="SAM" id="MobiDB-lite"/>
    </source>
</evidence>
<dbReference type="RefSeq" id="WP_138245348.1">
    <property type="nucleotide sequence ID" value="NZ_CP040330.1"/>
</dbReference>
<evidence type="ECO:0000313" key="3">
    <source>
        <dbReference type="Proteomes" id="UP000302218"/>
    </source>
</evidence>